<keyword evidence="1" id="KW-0472">Membrane</keyword>
<sequence>MLLENICSVYGVPAIPALLLVLALGCFGLMRPELVWQTSVWAQGPTPTPVPMSELVPCDQAHGLPRGSVMIRSEANFTGDCRIALPFTGAQIVWVQPAPWPVRSLVIIPRWNGQGLEVWLFDADGRNMGFASGSERDIAGRFGQPAITLIGIPRWNRLLLPYASSPRYP</sequence>
<dbReference type="AlphaFoldDB" id="A0A1F7JIQ6"/>
<comment type="caution">
    <text evidence="2">The sequence shown here is derived from an EMBL/GenBank/DDBJ whole genome shotgun (WGS) entry which is preliminary data.</text>
</comment>
<organism evidence="2 3">
    <name type="scientific">Candidatus Roizmanbacteria bacterium RIFCSPLOWO2_02_FULL_36_11</name>
    <dbReference type="NCBI Taxonomy" id="1802071"/>
    <lineage>
        <taxon>Bacteria</taxon>
        <taxon>Candidatus Roizmaniibacteriota</taxon>
    </lineage>
</organism>
<evidence type="ECO:0000256" key="1">
    <source>
        <dbReference type="SAM" id="Phobius"/>
    </source>
</evidence>
<proteinExistence type="predicted"/>
<keyword evidence="1" id="KW-0812">Transmembrane</keyword>
<evidence type="ECO:0000313" key="3">
    <source>
        <dbReference type="Proteomes" id="UP000177418"/>
    </source>
</evidence>
<name>A0A1F7JIQ6_9BACT</name>
<dbReference type="Proteomes" id="UP000177418">
    <property type="component" value="Unassembled WGS sequence"/>
</dbReference>
<feature type="transmembrane region" description="Helical" evidence="1">
    <location>
        <begin position="12"/>
        <end position="30"/>
    </location>
</feature>
<reference evidence="2 3" key="1">
    <citation type="journal article" date="2016" name="Nat. Commun.">
        <title>Thousands of microbial genomes shed light on interconnected biogeochemical processes in an aquifer system.</title>
        <authorList>
            <person name="Anantharaman K."/>
            <person name="Brown C.T."/>
            <person name="Hug L.A."/>
            <person name="Sharon I."/>
            <person name="Castelle C.J."/>
            <person name="Probst A.J."/>
            <person name="Thomas B.C."/>
            <person name="Singh A."/>
            <person name="Wilkins M.J."/>
            <person name="Karaoz U."/>
            <person name="Brodie E.L."/>
            <person name="Williams K.H."/>
            <person name="Hubbard S.S."/>
            <person name="Banfield J.F."/>
        </authorList>
    </citation>
    <scope>NUCLEOTIDE SEQUENCE [LARGE SCALE GENOMIC DNA]</scope>
</reference>
<dbReference type="EMBL" id="MGAV01000002">
    <property type="protein sequence ID" value="OGK55495.1"/>
    <property type="molecule type" value="Genomic_DNA"/>
</dbReference>
<gene>
    <name evidence="2" type="ORF">A3H78_04995</name>
</gene>
<keyword evidence="1" id="KW-1133">Transmembrane helix</keyword>
<accession>A0A1F7JIQ6</accession>
<evidence type="ECO:0000313" key="2">
    <source>
        <dbReference type="EMBL" id="OGK55495.1"/>
    </source>
</evidence>
<protein>
    <submittedName>
        <fullName evidence="2">Uncharacterized protein</fullName>
    </submittedName>
</protein>